<protein>
    <submittedName>
        <fullName evidence="1">Uncharacterized protein</fullName>
    </submittedName>
</protein>
<comment type="caution">
    <text evidence="1">The sequence shown here is derived from an EMBL/GenBank/DDBJ whole genome shotgun (WGS) entry which is preliminary data.</text>
</comment>
<sequence>MDLARKGAITLKEDKVSANHITLTIVQSTEVKVPDNFWESKFIPGKPWVDYTDDEDYEACHVCVEVDEDSTTVAALKMILPTPSSLQTFAITFTDRDLP</sequence>
<gene>
    <name evidence="1" type="ORF">LIER_25092</name>
</gene>
<dbReference type="Proteomes" id="UP001454036">
    <property type="component" value="Unassembled WGS sequence"/>
</dbReference>
<dbReference type="EMBL" id="BAABME010007460">
    <property type="protein sequence ID" value="GAA0170941.1"/>
    <property type="molecule type" value="Genomic_DNA"/>
</dbReference>
<reference evidence="1 2" key="1">
    <citation type="submission" date="2024-01" db="EMBL/GenBank/DDBJ databases">
        <title>The complete chloroplast genome sequence of Lithospermum erythrorhizon: insights into the phylogenetic relationship among Boraginaceae species and the maternal lineages of purple gromwells.</title>
        <authorList>
            <person name="Okada T."/>
            <person name="Watanabe K."/>
        </authorList>
    </citation>
    <scope>NUCLEOTIDE SEQUENCE [LARGE SCALE GENOMIC DNA]</scope>
</reference>
<keyword evidence="2" id="KW-1185">Reference proteome</keyword>
<evidence type="ECO:0000313" key="1">
    <source>
        <dbReference type="EMBL" id="GAA0170941.1"/>
    </source>
</evidence>
<proteinExistence type="predicted"/>
<evidence type="ECO:0000313" key="2">
    <source>
        <dbReference type="Proteomes" id="UP001454036"/>
    </source>
</evidence>
<name>A0AAV3R6I3_LITER</name>
<dbReference type="AlphaFoldDB" id="A0AAV3R6I3"/>
<organism evidence="1 2">
    <name type="scientific">Lithospermum erythrorhizon</name>
    <name type="common">Purple gromwell</name>
    <name type="synonym">Lithospermum officinale var. erythrorhizon</name>
    <dbReference type="NCBI Taxonomy" id="34254"/>
    <lineage>
        <taxon>Eukaryota</taxon>
        <taxon>Viridiplantae</taxon>
        <taxon>Streptophyta</taxon>
        <taxon>Embryophyta</taxon>
        <taxon>Tracheophyta</taxon>
        <taxon>Spermatophyta</taxon>
        <taxon>Magnoliopsida</taxon>
        <taxon>eudicotyledons</taxon>
        <taxon>Gunneridae</taxon>
        <taxon>Pentapetalae</taxon>
        <taxon>asterids</taxon>
        <taxon>lamiids</taxon>
        <taxon>Boraginales</taxon>
        <taxon>Boraginaceae</taxon>
        <taxon>Boraginoideae</taxon>
        <taxon>Lithospermeae</taxon>
        <taxon>Lithospermum</taxon>
    </lineage>
</organism>
<accession>A0AAV3R6I3</accession>